<keyword evidence="6 7" id="KW-0238">DNA-binding</keyword>
<dbReference type="GO" id="GO:0003690">
    <property type="term" value="F:double-stranded DNA binding"/>
    <property type="evidence" value="ECO:0007669"/>
    <property type="project" value="UniProtKB-UniRule"/>
</dbReference>
<reference evidence="8 9" key="1">
    <citation type="journal article" date="2017" name="Viruses">
        <title>Characterization of a Novel Bat Adenovirus Isolated from Straw-Colored Fruit Bat (Eidolon helvum).</title>
        <authorList>
            <person name="Ogawa H."/>
            <person name="Kajihara M."/>
            <person name="Nao N."/>
            <person name="Shigeno A."/>
            <person name="Fujikura D."/>
            <person name="Hang'ombe B.M."/>
            <person name="Mweene A.S."/>
            <person name="Mutemwa A."/>
            <person name="Squarre D."/>
            <person name="Yamada M."/>
            <person name="Higashi H."/>
            <person name="Sawa H."/>
            <person name="Takada A."/>
        </authorList>
    </citation>
    <scope>NUCLEOTIDE SEQUENCE [LARGE SCALE GENOMIC DNA]</scope>
    <source>
        <strain evidence="8">06-106</strain>
    </source>
</reference>
<dbReference type="Proteomes" id="UP000317189">
    <property type="component" value="Segment"/>
</dbReference>
<evidence type="ECO:0000256" key="3">
    <source>
        <dbReference type="ARBA" id="ARBA00022705"/>
    </source>
</evidence>
<keyword evidence="2 7" id="KW-1048">Host nucleus</keyword>
<accession>A0A348FKG0</accession>
<sequence>MALNAADYARLTGQTRYTIEVFRPIRNIWSRAREWTRASITASGLSWMSRFIYRYPRLMLMNLSPREPATRHWPCYNWPPPHFLVGYQYIVRVCNDYIFDSRAFSRVNYLEIHAHMQQMLNWSMMSNCSYTINVGAYHRFIDFDNFQETLGQIQQAILAERIVADLGLMQPMQGYGINQIAGEALPMPLFLQQQRRDFNDCQEQAWGMAERIRFQQGKRNDIVLLTTIRKLKNAFFNFLLSTNDDIKLSLPCDCDWINAFLERFSDPVSQENLVESGICMQHMIKAIISALSLPGPAPFNLRGGAFELRPRENGRAVTQEMRIRRGEMVQRFIESLPLPQRRRRRREQPVSPSPPMEIEEEEIPEITFEEEVRNTISYIIQLLEEELTPTVRDQGFFNFTVDFYRIMQELEAGDNITEIGVRRWIMNFFITEHIATTLNYLHNAFRHNRAFMRHMDINLAQVVLRARDNNGHFVYSRIWNEYGVDAFITVMRRISVDLAAGVQRAGMGDIPEEELEQFMSDISYHEDSGNIEEIIRQISFNDADIDSVELSFRFKITGPVILTQHAEIRRINSEVINIASQLRQQRAELPQLNEIIALP</sequence>
<evidence type="ECO:0000256" key="2">
    <source>
        <dbReference type="ARBA" id="ARBA00022562"/>
    </source>
</evidence>
<evidence type="ECO:0000313" key="9">
    <source>
        <dbReference type="Proteomes" id="UP000317189"/>
    </source>
</evidence>
<name>A0A348FKG0_9ADEN</name>
<evidence type="ECO:0000256" key="7">
    <source>
        <dbReference type="HAMAP-Rule" id="MF_04061"/>
    </source>
</evidence>
<organism evidence="8 9">
    <name type="scientific">Eidolon helvum adenovirus</name>
    <dbReference type="NCBI Taxonomy" id="2039267"/>
    <lineage>
        <taxon>Viruses</taxon>
        <taxon>Varidnaviria</taxon>
        <taxon>Bamfordvirae</taxon>
        <taxon>Preplasmiviricota</taxon>
        <taxon>Polisuviricotina</taxon>
        <taxon>Pharingeaviricetes</taxon>
        <taxon>Rowavirales</taxon>
        <taxon>Adenoviridae</taxon>
        <taxon>Mastadenovirus</taxon>
    </lineage>
</organism>
<evidence type="ECO:0000313" key="8">
    <source>
        <dbReference type="EMBL" id="BBF72827.1"/>
    </source>
</evidence>
<dbReference type="GO" id="GO:0044204">
    <property type="term" value="C:host cell nuclear matrix"/>
    <property type="evidence" value="ECO:0007669"/>
    <property type="project" value="UniProtKB-SubCell"/>
</dbReference>
<dbReference type="GO" id="GO:0039687">
    <property type="term" value="P:viral DNA strand displacement replication"/>
    <property type="evidence" value="ECO:0007669"/>
    <property type="project" value="UniProtKB-UniRule"/>
</dbReference>
<dbReference type="InterPro" id="IPR003391">
    <property type="entry name" value="Adeno_preterminal"/>
</dbReference>
<keyword evidence="1 7" id="KW-0597">Phosphoprotein</keyword>
<dbReference type="HAMAP" id="MF_04061">
    <property type="entry name" value="ADV_TERM"/>
    <property type="match status" value="1"/>
</dbReference>
<feature type="site" description="Cleavage; by adenovirus protease" evidence="7">
    <location>
        <begin position="304"/>
        <end position="305"/>
    </location>
</feature>
<dbReference type="GO" id="GO:0003697">
    <property type="term" value="F:single-stranded DNA binding"/>
    <property type="evidence" value="ECO:0007669"/>
    <property type="project" value="UniProtKB-UniRule"/>
</dbReference>
<feature type="chain" id="PRO_5023351904" description="Intermediate terminal protein" evidence="7">
    <location>
        <begin position="176"/>
        <end position="599"/>
    </location>
</feature>
<proteinExistence type="inferred from homology"/>
<feature type="chain" id="PRO_5023351905" description="Preterminal protein" evidence="7">
    <location>
        <begin position="1"/>
        <end position="599"/>
    </location>
</feature>
<comment type="subunit">
    <text evidence="7">Heterodimer with the polymerase; this heterodimer binds to bp 9 to 18 of the genome. Interacts with host POU2F1; POU2F1 binds to the auxiliary sequences in the inverted terminal repeats and tethers the pTP-POL heterodimer to the origin DNA thereby participating in the assembly of the pre-initiation complex (POL-TP-DBP-NFIA-POU2F1).</text>
</comment>
<feature type="site" description="Priming of strand displacement replication by covalently linking the first nucleotide of the new DNA chain" evidence="7">
    <location>
        <position position="528"/>
    </location>
</feature>
<evidence type="ECO:0000256" key="4">
    <source>
        <dbReference type="ARBA" id="ARBA00023109"/>
    </source>
</evidence>
<comment type="similarity">
    <text evidence="7">Belongs to the adenoviridae terminal protein family.</text>
</comment>
<dbReference type="GO" id="GO:0006260">
    <property type="term" value="P:DNA replication"/>
    <property type="evidence" value="ECO:0007669"/>
    <property type="project" value="UniProtKB-KW"/>
</dbReference>
<evidence type="ECO:0000256" key="1">
    <source>
        <dbReference type="ARBA" id="ARBA00022553"/>
    </source>
</evidence>
<gene>
    <name evidence="7" type="primary">PTP</name>
</gene>
<protein>
    <recommendedName>
        <fullName evidence="7">Preterminal protein</fullName>
        <shortName evidence="7">pTP</shortName>
    </recommendedName>
    <alternativeName>
        <fullName evidence="7">Bellett protein</fullName>
    </alternativeName>
    <alternativeName>
        <fullName evidence="7">Precursor terminal protein</fullName>
    </alternativeName>
    <component>
        <recommendedName>
            <fullName evidence="7">Intermediate terminal protein</fullName>
            <shortName evidence="7">iTP</shortName>
        </recommendedName>
    </component>
    <component>
        <recommendedName>
            <fullName evidence="7">Terminal protein</fullName>
            <shortName evidence="7">TP</shortName>
        </recommendedName>
    </component>
</protein>
<keyword evidence="4 7" id="KW-1194">Viral DNA replication</keyword>
<evidence type="ECO:0000256" key="6">
    <source>
        <dbReference type="ARBA" id="ARBA00023125"/>
    </source>
</evidence>
<feature type="chain" id="PRO_5023351906" description="Terminal protein" evidence="7">
    <location>
        <begin position="305"/>
        <end position="599"/>
    </location>
</feature>
<dbReference type="EMBL" id="AP018374">
    <property type="protein sequence ID" value="BBF72827.1"/>
    <property type="molecule type" value="Genomic_DNA"/>
</dbReference>
<keyword evidence="9" id="KW-1185">Reference proteome</keyword>
<comment type="PTM">
    <text evidence="7">Preterminal protein is used to replicate viral genome, upon genomic encapsidation it is processed first into iTP and finally into TP by adenovirus protease.</text>
</comment>
<feature type="site" description="Cleavage; by adenovirus protease" evidence="7">
    <location>
        <begin position="175"/>
        <end position="176"/>
    </location>
</feature>
<comment type="function">
    <text evidence="7">Protein covalently bound to the viral DNA that acts as a primer for viral genomic replication by DNA strand displacement. Assembles on the viral origin of replication in an initiation complex with viral polymerase, DBP, host NFIA and host POU2F1/OCT1. During initiation, the polymerase covalently couples the first dCTP with Ser-580 of pTP. The terminal protein stimulates the template activity over 20 fold compared to protein-free templates. Neo-synthesized viral genomes are linked to two preterminal proteins, one for each 5' end. These new genomes are encapsidated in the nucleus, and during capsid maturation by viral protease, preterminal protein is first cleaved into intermediary (iTP), then into mature TP. May play a role in host nuclear matrix localization of genomic DNA.</text>
</comment>
<keyword evidence="5 7" id="KW-0190">Covalent protein-DNA linkage</keyword>
<feature type="modified residue" description="O-(5'-phospho-DNA)-serine" evidence="7">
    <location>
        <position position="528"/>
    </location>
</feature>
<evidence type="ECO:0000256" key="5">
    <source>
        <dbReference type="ARBA" id="ARBA00023124"/>
    </source>
</evidence>
<feature type="short sequence motif" description="Nuclear localization signal" evidence="7">
    <location>
        <begin position="335"/>
        <end position="344"/>
    </location>
</feature>
<keyword evidence="3 7" id="KW-0235">DNA replication</keyword>
<comment type="subcellular location">
    <subcellularLocation>
        <location evidence="7">Host nucleus matrix</location>
    </subcellularLocation>
</comment>
<dbReference type="Pfam" id="PF02459">
    <property type="entry name" value="Adeno_terminal"/>
    <property type="match status" value="1"/>
</dbReference>